<feature type="compositionally biased region" description="Basic and acidic residues" evidence="1">
    <location>
        <begin position="274"/>
        <end position="284"/>
    </location>
</feature>
<comment type="caution">
    <text evidence="2">The sequence shown here is derived from an EMBL/GenBank/DDBJ whole genome shotgun (WGS) entry which is preliminary data.</text>
</comment>
<dbReference type="PANTHER" id="PTHR31549">
    <property type="entry name" value="PROTEIN, PUTATIVE (DUF247)-RELATED-RELATED"/>
    <property type="match status" value="1"/>
</dbReference>
<dbReference type="EMBL" id="BDQV01000640">
    <property type="protein sequence ID" value="GAY66938.1"/>
    <property type="molecule type" value="Genomic_DNA"/>
</dbReference>
<dbReference type="Pfam" id="PF03140">
    <property type="entry name" value="DUF247"/>
    <property type="match status" value="1"/>
</dbReference>
<evidence type="ECO:0000313" key="2">
    <source>
        <dbReference type="EMBL" id="GAY66938.1"/>
    </source>
</evidence>
<organism evidence="2 3">
    <name type="scientific">Citrus unshiu</name>
    <name type="common">Satsuma mandarin</name>
    <name type="synonym">Citrus nobilis var. unshiu</name>
    <dbReference type="NCBI Taxonomy" id="55188"/>
    <lineage>
        <taxon>Eukaryota</taxon>
        <taxon>Viridiplantae</taxon>
        <taxon>Streptophyta</taxon>
        <taxon>Embryophyta</taxon>
        <taxon>Tracheophyta</taxon>
        <taxon>Spermatophyta</taxon>
        <taxon>Magnoliopsida</taxon>
        <taxon>eudicotyledons</taxon>
        <taxon>Gunneridae</taxon>
        <taxon>Pentapetalae</taxon>
        <taxon>rosids</taxon>
        <taxon>malvids</taxon>
        <taxon>Sapindales</taxon>
        <taxon>Rutaceae</taxon>
        <taxon>Aurantioideae</taxon>
        <taxon>Citrus</taxon>
    </lineage>
</organism>
<evidence type="ECO:0000256" key="1">
    <source>
        <dbReference type="SAM" id="MobiDB-lite"/>
    </source>
</evidence>
<sequence length="379" mass="42844">MVTNRVIWIHYIAIIAKTPWCIGRTSSLSKTFATITIKSSSSAILPLISVPKTLMSSDPVSLYTPQEVAIGPYHHLRPELHEMERYKLAAARRAQRQFHGDHKLHSETLAWMMAIDASFLLEFLQIYAMKDDKLPATSSSISISHLKMLQLRYLSSKSADDLLQAMLMGFCEEVSPFKMKKNKPMIQASECAHLLDYLYNTIQQAEVTEIDGQEIYSDDSKRFFTELLKLLSKMILSGPIKFLFKLPCFMLSKIPGFSILAQPVQNLIFPQDNEENKSDGERPPSNKHMNKPPLVEEITIPSVTDLAKVETATLHIRTVSFDVYTEVVLRNLVAYEASNASGPLVLTRYSEFMNGIILNRLNSDAEVANLWKGSQNQLD</sequence>
<gene>
    <name evidence="2" type="ORF">CUMW_252790</name>
</gene>
<reference evidence="2 3" key="1">
    <citation type="journal article" date="2017" name="Front. Genet.">
        <title>Draft sequencing of the heterozygous diploid genome of Satsuma (Citrus unshiu Marc.) using a hybrid assembly approach.</title>
        <authorList>
            <person name="Shimizu T."/>
            <person name="Tanizawa Y."/>
            <person name="Mochizuki T."/>
            <person name="Nagasaki H."/>
            <person name="Yoshioka T."/>
            <person name="Toyoda A."/>
            <person name="Fujiyama A."/>
            <person name="Kaminuma E."/>
            <person name="Nakamura Y."/>
        </authorList>
    </citation>
    <scope>NUCLEOTIDE SEQUENCE [LARGE SCALE GENOMIC DNA]</scope>
    <source>
        <strain evidence="3">cv. Miyagawa wase</strain>
    </source>
</reference>
<evidence type="ECO:0000313" key="3">
    <source>
        <dbReference type="Proteomes" id="UP000236630"/>
    </source>
</evidence>
<feature type="region of interest" description="Disordered" evidence="1">
    <location>
        <begin position="271"/>
        <end position="292"/>
    </location>
</feature>
<protein>
    <submittedName>
        <fullName evidence="2">Uncharacterized protein</fullName>
    </submittedName>
</protein>
<dbReference type="AlphaFoldDB" id="A0A2H5QQP0"/>
<dbReference type="InterPro" id="IPR004158">
    <property type="entry name" value="DUF247_pln"/>
</dbReference>
<keyword evidence="3" id="KW-1185">Reference proteome</keyword>
<dbReference type="Proteomes" id="UP000236630">
    <property type="component" value="Unassembled WGS sequence"/>
</dbReference>
<name>A0A2H5QQP0_CITUN</name>
<dbReference type="STRING" id="55188.A0A2H5QQP0"/>
<dbReference type="PANTHER" id="PTHR31549:SF277">
    <property type="entry name" value="OS08G0167400 PROTEIN"/>
    <property type="match status" value="1"/>
</dbReference>
<proteinExistence type="predicted"/>
<accession>A0A2H5QQP0</accession>